<comment type="caution">
    <text evidence="1">The sequence shown here is derived from an EMBL/GenBank/DDBJ whole genome shotgun (WGS) entry which is preliminary data.</text>
</comment>
<dbReference type="RefSeq" id="WP_019348418.1">
    <property type="nucleotide sequence ID" value="NZ_MLHV01000016.1"/>
</dbReference>
<dbReference type="Proteomes" id="UP000179636">
    <property type="component" value="Unassembled WGS sequence"/>
</dbReference>
<accession>A0A1S1K4L1</accession>
<organism evidence="1 2">
    <name type="scientific">Mycobacterium syngnathidarum</name>
    <dbReference type="NCBI Taxonomy" id="1908205"/>
    <lineage>
        <taxon>Bacteria</taxon>
        <taxon>Bacillati</taxon>
        <taxon>Actinomycetota</taxon>
        <taxon>Actinomycetes</taxon>
        <taxon>Mycobacteriales</taxon>
        <taxon>Mycobacteriaceae</taxon>
        <taxon>Mycobacterium</taxon>
    </lineage>
</organism>
<name>A0A1S1K4L1_9MYCO</name>
<keyword evidence="2" id="KW-1185">Reference proteome</keyword>
<gene>
    <name evidence="1" type="ORF">BKG61_17740</name>
</gene>
<sequence>MQRLKVPLDRRKHVLHCREAVAEALTAGHGRVWSRRFSEPVDSDPELVQLIGVAPANAGQQQTALLFK</sequence>
<evidence type="ECO:0000313" key="2">
    <source>
        <dbReference type="Proteomes" id="UP000179636"/>
    </source>
</evidence>
<dbReference type="EMBL" id="MLHV01000016">
    <property type="protein sequence ID" value="OHT97124.1"/>
    <property type="molecule type" value="Genomic_DNA"/>
</dbReference>
<protein>
    <submittedName>
        <fullName evidence="1">Uncharacterized protein</fullName>
    </submittedName>
</protein>
<reference evidence="1 2" key="1">
    <citation type="submission" date="2016-10" db="EMBL/GenBank/DDBJ databases">
        <title>Evaluation of Human, Animal and Environmental Mycobacterium chelonae Isolates by Core Genome Phylogenomic Analysis, Targeted Gene Comparison, and Anti-microbial Susceptibility Patterns: A Tale of Mistaken Identities.</title>
        <authorList>
            <person name="Fogelson S.B."/>
            <person name="Camus A.C."/>
            <person name="Lorenz W."/>
            <person name="Vasireddy R."/>
            <person name="Vasireddy S."/>
            <person name="Smith T."/>
            <person name="Brown-Elliott B.A."/>
            <person name="Wallace R.J.Jr."/>
            <person name="Hasan N.A."/>
            <person name="Reischl U."/>
            <person name="Sanchez S."/>
        </authorList>
    </citation>
    <scope>NUCLEOTIDE SEQUENCE [LARGE SCALE GENOMIC DNA]</scope>
    <source>
        <strain evidence="1 2">24999</strain>
    </source>
</reference>
<dbReference type="AlphaFoldDB" id="A0A1S1K4L1"/>
<proteinExistence type="predicted"/>
<evidence type="ECO:0000313" key="1">
    <source>
        <dbReference type="EMBL" id="OHT97124.1"/>
    </source>
</evidence>